<dbReference type="KEGG" id="fax:FUAX_50800"/>
<sequence length="713" mass="80872">MKRNFYAIHLLMLLLVFGCQDDIDHYEIPGTLGDRLVTAMEKQPDLSQFVKGIDMLDMREDLENSAYTVFPPTDEAVLAFIKDKYGASDITELPEENVKMIVQGHMISNSLSWNMIRRLYQFGDWGPKPDDPRFGENEGWQFKLPSLYKPKPYVDTDPKTGKQRKLWRRISYLPVFHYHSYCGIKEADDYGFLFPGSNFTGFNLMGAEAVRPNQRALNGFYHVLDKVIPEIGNLETFLAEKPEYSLYRKLLNRFARYEYTAQGSEELSEGGKDSVFVKRYDGPEMHWIADDLPQRGYDLIEVNNATIPTDQALESYLTETFVTPGFYGSIDDIPDEAIFPIIKNHLFFTYGRTNSWLRPVDLKYFASGLNEPSTIERDEVVMRGFTNNSVIYGIKRVLAPRLYVSALKPVAFDPKYTYMLKIANEFNDRVTALLTDPNAPATVFVPSNEAFNKAGYTFDEESNSFKREDPVTGELKTVSSFERREILEVHSVSNEDITDLSGRRYVKTLSDANHLLINKSTFHTGGTMEFSEDSPVKLAGDSERGVNGTFYPIDKMLLPATRGVASYILDDTKDEYSEFVKLLKSAEYVRGKSLTNLTDGELVTVLIPTNEALQAYVDNIPTDRTKLREFLSYFFIRNEAIFSDGSQSGEFETMRKLGENKGQARLKAVNAAGNLRFEGADGTKATVIEDSRFSNLLARGGTVHLIDNILLAD</sequence>
<dbReference type="Pfam" id="PF02469">
    <property type="entry name" value="Fasciclin"/>
    <property type="match status" value="3"/>
</dbReference>
<evidence type="ECO:0000259" key="1">
    <source>
        <dbReference type="PROSITE" id="PS50213"/>
    </source>
</evidence>
<dbReference type="RefSeq" id="WP_338395794.1">
    <property type="nucleotide sequence ID" value="NZ_AP025319.1"/>
</dbReference>
<feature type="domain" description="FAS1" evidence="1">
    <location>
        <begin position="403"/>
        <end position="557"/>
    </location>
</feature>
<protein>
    <recommendedName>
        <fullName evidence="1">FAS1 domain-containing protein</fullName>
    </recommendedName>
</protein>
<dbReference type="SUPFAM" id="SSF82153">
    <property type="entry name" value="FAS1 domain"/>
    <property type="match status" value="3"/>
</dbReference>
<dbReference type="SMART" id="SM00554">
    <property type="entry name" value="FAS1"/>
    <property type="match status" value="2"/>
</dbReference>
<evidence type="ECO:0000313" key="2">
    <source>
        <dbReference type="EMBL" id="BDD12648.1"/>
    </source>
</evidence>
<dbReference type="Proteomes" id="UP001348817">
    <property type="component" value="Plasmid pFA5"/>
</dbReference>
<evidence type="ECO:0000313" key="3">
    <source>
        <dbReference type="Proteomes" id="UP001348817"/>
    </source>
</evidence>
<keyword evidence="3" id="KW-1185">Reference proteome</keyword>
<gene>
    <name evidence="2" type="ORF">FUAX_50800</name>
</gene>
<dbReference type="InterPro" id="IPR036378">
    <property type="entry name" value="FAS1_dom_sf"/>
</dbReference>
<dbReference type="PANTHER" id="PTHR10900:SF77">
    <property type="entry name" value="FI19380P1"/>
    <property type="match status" value="1"/>
</dbReference>
<dbReference type="PROSITE" id="PS50213">
    <property type="entry name" value="FAS1"/>
    <property type="match status" value="3"/>
</dbReference>
<reference evidence="2 3" key="1">
    <citation type="submission" date="2021-12" db="EMBL/GenBank/DDBJ databases">
        <title>Genome sequencing of bacteria with rrn-lacking chromosome and rrn-plasmid.</title>
        <authorList>
            <person name="Anda M."/>
            <person name="Iwasaki W."/>
        </authorList>
    </citation>
    <scope>NUCLEOTIDE SEQUENCE [LARGE SCALE GENOMIC DNA]</scope>
    <source>
        <strain evidence="2 3">DSM 100852</strain>
        <plasmid evidence="2 3">pFA5</plasmid>
    </source>
</reference>
<keyword evidence="2" id="KW-0614">Plasmid</keyword>
<dbReference type="InterPro" id="IPR050904">
    <property type="entry name" value="Adhesion/Biosynth-related"/>
</dbReference>
<dbReference type="AlphaFoldDB" id="A0AAU9CXI8"/>
<dbReference type="Gene3D" id="2.30.180.10">
    <property type="entry name" value="FAS1 domain"/>
    <property type="match status" value="3"/>
</dbReference>
<feature type="domain" description="FAS1" evidence="1">
    <location>
        <begin position="33"/>
        <end position="228"/>
    </location>
</feature>
<name>A0AAU9CXI8_9BACT</name>
<feature type="domain" description="FAS1" evidence="1">
    <location>
        <begin position="563"/>
        <end position="710"/>
    </location>
</feature>
<proteinExistence type="predicted"/>
<dbReference type="EMBL" id="AP025319">
    <property type="protein sequence ID" value="BDD12648.1"/>
    <property type="molecule type" value="Genomic_DNA"/>
</dbReference>
<dbReference type="InterPro" id="IPR000782">
    <property type="entry name" value="FAS1_domain"/>
</dbReference>
<geneLocation type="plasmid" evidence="2 3">
    <name>pFA5</name>
</geneLocation>
<accession>A0AAU9CXI8</accession>
<organism evidence="2 3">
    <name type="scientific">Fulvitalea axinellae</name>
    <dbReference type="NCBI Taxonomy" id="1182444"/>
    <lineage>
        <taxon>Bacteria</taxon>
        <taxon>Pseudomonadati</taxon>
        <taxon>Bacteroidota</taxon>
        <taxon>Cytophagia</taxon>
        <taxon>Cytophagales</taxon>
        <taxon>Persicobacteraceae</taxon>
        <taxon>Fulvitalea</taxon>
    </lineage>
</organism>
<dbReference type="PANTHER" id="PTHR10900">
    <property type="entry name" value="PERIOSTIN-RELATED"/>
    <property type="match status" value="1"/>
</dbReference>
<dbReference type="PROSITE" id="PS51257">
    <property type="entry name" value="PROKAR_LIPOPROTEIN"/>
    <property type="match status" value="1"/>
</dbReference>